<dbReference type="Pfam" id="PF16573">
    <property type="entry name" value="CLP1_N"/>
    <property type="match status" value="1"/>
</dbReference>
<keyword evidence="14" id="KW-1185">Reference proteome</keyword>
<feature type="domain" description="Clp1 C-terminal" evidence="10">
    <location>
        <begin position="347"/>
        <end position="460"/>
    </location>
</feature>
<comment type="similarity">
    <text evidence="9">Belongs to the Clp1 family. Clp1 subfamily.</text>
</comment>
<comment type="subcellular location">
    <subcellularLocation>
        <location evidence="2 9">Nucleus</location>
    </subcellularLocation>
</comment>
<dbReference type="InterPro" id="IPR038239">
    <property type="entry name" value="Clp1_N_sf"/>
</dbReference>
<evidence type="ECO:0000313" key="13">
    <source>
        <dbReference type="EMBL" id="KAJ4368310.1"/>
    </source>
</evidence>
<evidence type="ECO:0000256" key="9">
    <source>
        <dbReference type="HAMAP-Rule" id="MF_03035"/>
    </source>
</evidence>
<feature type="domain" description="Clp1 P-loop" evidence="12">
    <location>
        <begin position="135"/>
        <end position="340"/>
    </location>
</feature>
<evidence type="ECO:0000256" key="2">
    <source>
        <dbReference type="ARBA" id="ARBA00004123"/>
    </source>
</evidence>
<dbReference type="GO" id="GO:0051731">
    <property type="term" value="F:polynucleotide 5'-hydroxyl-kinase activity"/>
    <property type="evidence" value="ECO:0007669"/>
    <property type="project" value="InterPro"/>
</dbReference>
<comment type="subunit">
    <text evidence="9">Component of a pre-mRNA cleavage factor complex. Interacts directly with PCF11.</text>
</comment>
<dbReference type="InterPro" id="IPR032319">
    <property type="entry name" value="CLP1_P"/>
</dbReference>
<dbReference type="Gene3D" id="3.40.50.300">
    <property type="entry name" value="P-loop containing nucleotide triphosphate hydrolases"/>
    <property type="match status" value="1"/>
</dbReference>
<sequence>MISLPGLNLASQPVEPSTVPATTVQRTQDLAANTEYRFEVSFSRTLTVKLQSGTAEFFGTELAPSTTYTFQGTKGAIFTWHGCKLEIGGEVESDYVAEETPMMSCANLHFALESLRDRSVSSGSVEMGPRVLVVGPENSGKTSLVKTLTSYAVKSGRQPMVINLDPRQGMLSVPGSFSAAAYSSIVDIEEGWGSSPISGPSPIPVKMPLVYHYGLKDPEEGKVFKPLVTRMALAVTSRLEEDHASKQAGFIIDSSGAISQGKNGAYENIEHIVSEFSVNVLITLGSERLYSDLTRKFSSQNRDPSESVSVIRLDKSGGCVDRSEEYMRSLRHAQIREYFFGKGDETLAPSSQTADFADLNLFNILPGNDNHNAEYRPGDYDVSMAPIYEKVTPSVVAIQNKLLAVTMASPSDRQEVIRDASVRGYIYVADVDEVKKKVKLLSPQPGQTPGNAMVLGSWPEDVPGLVS</sequence>
<dbReference type="InterPro" id="IPR032324">
    <property type="entry name" value="Clp1_N"/>
</dbReference>
<dbReference type="AlphaFoldDB" id="A0A9W9CKH4"/>
<evidence type="ECO:0000259" key="12">
    <source>
        <dbReference type="Pfam" id="PF16575"/>
    </source>
</evidence>
<dbReference type="InterPro" id="IPR027417">
    <property type="entry name" value="P-loop_NTPase"/>
</dbReference>
<evidence type="ECO:0000256" key="7">
    <source>
        <dbReference type="ARBA" id="ARBA00022840"/>
    </source>
</evidence>
<dbReference type="PANTHER" id="PTHR12755">
    <property type="entry name" value="CLEAVAGE/POLYADENYLATION FACTOR IA SUBUNIT CLP1P"/>
    <property type="match status" value="1"/>
</dbReference>
<gene>
    <name evidence="9 13" type="primary">CLP1</name>
    <name evidence="13" type="ORF">N0V83_006666</name>
</gene>
<reference evidence="13" key="1">
    <citation type="submission" date="2022-10" db="EMBL/GenBank/DDBJ databases">
        <title>Tapping the CABI collections for fungal endophytes: first genome assemblies for Collariella, Neodidymelliopsis, Ascochyta clinopodiicola, Didymella pomorum, Didymosphaeria variabile, Neocosmospora piperis and Neocucurbitaria cava.</title>
        <authorList>
            <person name="Hill R."/>
        </authorList>
    </citation>
    <scope>NUCLEOTIDE SEQUENCE</scope>
    <source>
        <strain evidence="13">IMI 356814</strain>
    </source>
</reference>
<comment type="function">
    <text evidence="9">Required for endonucleolytic cleavage during polyadenylation-dependent pre-mRNA 3'-end formation.</text>
</comment>
<dbReference type="InterPro" id="IPR045116">
    <property type="entry name" value="Clp1/Grc3"/>
</dbReference>
<dbReference type="InterPro" id="IPR038238">
    <property type="entry name" value="Clp1_C_sf"/>
</dbReference>
<dbReference type="Gene3D" id="2.40.30.330">
    <property type="entry name" value="Pre-mRNA cleavage complex subunit Clp1, C-terminal domain"/>
    <property type="match status" value="1"/>
</dbReference>
<evidence type="ECO:0000256" key="1">
    <source>
        <dbReference type="ARBA" id="ARBA00003798"/>
    </source>
</evidence>
<dbReference type="GO" id="GO:0005849">
    <property type="term" value="C:mRNA cleavage factor complex"/>
    <property type="evidence" value="ECO:0007669"/>
    <property type="project" value="UniProtKB-UniRule"/>
</dbReference>
<dbReference type="Pfam" id="PF16575">
    <property type="entry name" value="CLP1_P"/>
    <property type="match status" value="1"/>
</dbReference>
<dbReference type="Proteomes" id="UP001140560">
    <property type="component" value="Unassembled WGS sequence"/>
</dbReference>
<keyword evidence="6 9" id="KW-0547">Nucleotide-binding</keyword>
<evidence type="ECO:0000256" key="5">
    <source>
        <dbReference type="ARBA" id="ARBA00022664"/>
    </source>
</evidence>
<dbReference type="InterPro" id="IPR028606">
    <property type="entry name" value="Clp1"/>
</dbReference>
<feature type="binding site" evidence="9">
    <location>
        <position position="74"/>
    </location>
    <ligand>
        <name>ATP</name>
        <dbReference type="ChEBI" id="CHEBI:30616"/>
    </ligand>
</feature>
<accession>A0A9W9CKH4</accession>
<feature type="domain" description="Clp1 N-terminal" evidence="11">
    <location>
        <begin position="30"/>
        <end position="118"/>
    </location>
</feature>
<evidence type="ECO:0000313" key="14">
    <source>
        <dbReference type="Proteomes" id="UP001140560"/>
    </source>
</evidence>
<comment type="caution">
    <text evidence="13">The sequence shown here is derived from an EMBL/GenBank/DDBJ whole genome shotgun (WGS) entry which is preliminary data.</text>
</comment>
<dbReference type="SUPFAM" id="SSF52540">
    <property type="entry name" value="P-loop containing nucleoside triphosphate hydrolases"/>
    <property type="match status" value="1"/>
</dbReference>
<evidence type="ECO:0000256" key="8">
    <source>
        <dbReference type="ARBA" id="ARBA00023242"/>
    </source>
</evidence>
<keyword evidence="8 9" id="KW-0539">Nucleus</keyword>
<proteinExistence type="inferred from homology"/>
<organism evidence="13 14">
    <name type="scientific">Neocucurbitaria cava</name>
    <dbReference type="NCBI Taxonomy" id="798079"/>
    <lineage>
        <taxon>Eukaryota</taxon>
        <taxon>Fungi</taxon>
        <taxon>Dikarya</taxon>
        <taxon>Ascomycota</taxon>
        <taxon>Pezizomycotina</taxon>
        <taxon>Dothideomycetes</taxon>
        <taxon>Pleosporomycetidae</taxon>
        <taxon>Pleosporales</taxon>
        <taxon>Pleosporineae</taxon>
        <taxon>Cucurbitariaceae</taxon>
        <taxon>Neocucurbitaria</taxon>
    </lineage>
</organism>
<evidence type="ECO:0000256" key="3">
    <source>
        <dbReference type="ARBA" id="ARBA00018706"/>
    </source>
</evidence>
<keyword evidence="7 9" id="KW-0067">ATP-binding</keyword>
<evidence type="ECO:0000256" key="4">
    <source>
        <dbReference type="ARBA" id="ARBA00019824"/>
    </source>
</evidence>
<protein>
    <recommendedName>
        <fullName evidence="4">Polynucleotide 5'-hydroxyl-kinase GRC3</fullName>
    </recommendedName>
    <alternativeName>
        <fullName evidence="3">Polynucleotide 5'-hydroxyl-kinase grc3</fullName>
    </alternativeName>
</protein>
<feature type="binding site" evidence="9">
    <location>
        <position position="35"/>
    </location>
    <ligand>
        <name>ATP</name>
        <dbReference type="ChEBI" id="CHEBI:30616"/>
    </ligand>
</feature>
<comment type="function">
    <text evidence="1">Polynucleotide 5'-kinase involved in rRNA processing.</text>
</comment>
<dbReference type="GO" id="GO:0031124">
    <property type="term" value="P:mRNA 3'-end processing"/>
    <property type="evidence" value="ECO:0007669"/>
    <property type="project" value="UniProtKB-UniRule"/>
</dbReference>
<dbReference type="PANTHER" id="PTHR12755:SF6">
    <property type="entry name" value="POLYRIBONUCLEOTIDE 5'-HYDROXYL-KINASE CLP1"/>
    <property type="match status" value="1"/>
</dbReference>
<keyword evidence="13" id="KW-0808">Transferase</keyword>
<dbReference type="FunFam" id="2.60.120.1030:FF:000001">
    <property type="entry name" value="Protein CLP1 homolog 5"/>
    <property type="match status" value="1"/>
</dbReference>
<dbReference type="GO" id="GO:0006388">
    <property type="term" value="P:tRNA splicing, via endonucleolytic cleavage and ligation"/>
    <property type="evidence" value="ECO:0007669"/>
    <property type="project" value="TreeGrafter"/>
</dbReference>
<feature type="binding site" evidence="9">
    <location>
        <begin position="138"/>
        <end position="143"/>
    </location>
    <ligand>
        <name>ATP</name>
        <dbReference type="ChEBI" id="CHEBI:30616"/>
    </ligand>
</feature>
<name>A0A9W9CKH4_9PLEO</name>
<dbReference type="HAMAP" id="MF_03035">
    <property type="entry name" value="Clp1"/>
    <property type="match status" value="1"/>
</dbReference>
<dbReference type="OrthoDB" id="258143at2759"/>
<dbReference type="EMBL" id="JAPEUY010000011">
    <property type="protein sequence ID" value="KAJ4368310.1"/>
    <property type="molecule type" value="Genomic_DNA"/>
</dbReference>
<evidence type="ECO:0000259" key="10">
    <source>
        <dbReference type="Pfam" id="PF06807"/>
    </source>
</evidence>
<evidence type="ECO:0000256" key="6">
    <source>
        <dbReference type="ARBA" id="ARBA00022741"/>
    </source>
</evidence>
<keyword evidence="5 9" id="KW-0507">mRNA processing</keyword>
<dbReference type="Gene3D" id="2.60.120.1030">
    <property type="entry name" value="Clp1, DNA binding domain"/>
    <property type="match status" value="1"/>
</dbReference>
<dbReference type="InterPro" id="IPR010655">
    <property type="entry name" value="Clp1_C"/>
</dbReference>
<dbReference type="Pfam" id="PF06807">
    <property type="entry name" value="Clp1"/>
    <property type="match status" value="1"/>
</dbReference>
<evidence type="ECO:0000259" key="11">
    <source>
        <dbReference type="Pfam" id="PF16573"/>
    </source>
</evidence>
<dbReference type="GO" id="GO:0005524">
    <property type="term" value="F:ATP binding"/>
    <property type="evidence" value="ECO:0007669"/>
    <property type="project" value="UniProtKB-UniRule"/>
</dbReference>